<name>A0ABV6G5T6_9GAMM</name>
<keyword evidence="15" id="KW-1185">Reference proteome</keyword>
<feature type="transmembrane region" description="Helical" evidence="12">
    <location>
        <begin position="56"/>
        <end position="77"/>
    </location>
</feature>
<feature type="transmembrane region" description="Helical" evidence="12">
    <location>
        <begin position="407"/>
        <end position="431"/>
    </location>
</feature>
<organism evidence="14 15">
    <name type="scientific">Kushneria aurantia</name>
    <dbReference type="NCBI Taxonomy" id="504092"/>
    <lineage>
        <taxon>Bacteria</taxon>
        <taxon>Pseudomonadati</taxon>
        <taxon>Pseudomonadota</taxon>
        <taxon>Gammaproteobacteria</taxon>
        <taxon>Oceanospirillales</taxon>
        <taxon>Halomonadaceae</taxon>
        <taxon>Kushneria</taxon>
    </lineage>
</organism>
<keyword evidence="5 12" id="KW-0349">Heme</keyword>
<comment type="similarity">
    <text evidence="2 12">Belongs to the cytochrome ubiquinol oxidase subunit 1 family.</text>
</comment>
<keyword evidence="8 12" id="KW-0249">Electron transport</keyword>
<evidence type="ECO:0000313" key="15">
    <source>
        <dbReference type="Proteomes" id="UP001589814"/>
    </source>
</evidence>
<keyword evidence="9 12" id="KW-1133">Transmembrane helix</keyword>
<feature type="transmembrane region" description="Helical" evidence="12">
    <location>
        <begin position="12"/>
        <end position="35"/>
    </location>
</feature>
<evidence type="ECO:0000256" key="11">
    <source>
        <dbReference type="ARBA" id="ARBA00023136"/>
    </source>
</evidence>
<dbReference type="Pfam" id="PF01654">
    <property type="entry name" value="Cyt_bd_oxida_I"/>
    <property type="match status" value="1"/>
</dbReference>
<feature type="region of interest" description="Disordered" evidence="13">
    <location>
        <begin position="442"/>
        <end position="468"/>
    </location>
</feature>
<keyword evidence="10 12" id="KW-0408">Iron</keyword>
<comment type="caution">
    <text evidence="14">The sequence shown here is derived from an EMBL/GenBank/DDBJ whole genome shotgun (WGS) entry which is preliminary data.</text>
</comment>
<comment type="subcellular location">
    <subcellularLocation>
        <location evidence="12">Cell inner membrane</location>
    </subcellularLocation>
    <subcellularLocation>
        <location evidence="1">Cell membrane</location>
        <topology evidence="1">Multi-pass membrane protein</topology>
    </subcellularLocation>
</comment>
<evidence type="ECO:0000256" key="1">
    <source>
        <dbReference type="ARBA" id="ARBA00004651"/>
    </source>
</evidence>
<accession>A0ABV6G5T6</accession>
<dbReference type="PIRSF" id="PIRSF006446">
    <property type="entry name" value="Cyt_quinol_oxidase_1"/>
    <property type="match status" value="1"/>
</dbReference>
<evidence type="ECO:0000256" key="6">
    <source>
        <dbReference type="ARBA" id="ARBA00022692"/>
    </source>
</evidence>
<keyword evidence="4 12" id="KW-1003">Cell membrane</keyword>
<feature type="transmembrane region" description="Helical" evidence="12">
    <location>
        <begin position="322"/>
        <end position="346"/>
    </location>
</feature>
<dbReference type="PANTHER" id="PTHR30365:SF14">
    <property type="entry name" value="CYTOCHROME BD MENAQUINOL OXIDASE SUBUNIT I-RELATED"/>
    <property type="match status" value="1"/>
</dbReference>
<dbReference type="EMBL" id="JBHLVX010000050">
    <property type="protein sequence ID" value="MFC0269033.1"/>
    <property type="molecule type" value="Genomic_DNA"/>
</dbReference>
<keyword evidence="6 12" id="KW-0812">Transmembrane</keyword>
<feature type="transmembrane region" description="Helical" evidence="12">
    <location>
        <begin position="97"/>
        <end position="117"/>
    </location>
</feature>
<evidence type="ECO:0000313" key="14">
    <source>
        <dbReference type="EMBL" id="MFC0269033.1"/>
    </source>
</evidence>
<evidence type="ECO:0000256" key="9">
    <source>
        <dbReference type="ARBA" id="ARBA00022989"/>
    </source>
</evidence>
<evidence type="ECO:0000256" key="5">
    <source>
        <dbReference type="ARBA" id="ARBA00022617"/>
    </source>
</evidence>
<feature type="transmembrane region" description="Helical" evidence="12">
    <location>
        <begin position="184"/>
        <end position="208"/>
    </location>
</feature>
<protein>
    <submittedName>
        <fullName evidence="14">Cytochrome ubiquinol oxidase subunit I</fullName>
    </submittedName>
</protein>
<evidence type="ECO:0000256" key="10">
    <source>
        <dbReference type="ARBA" id="ARBA00023004"/>
    </source>
</evidence>
<dbReference type="PANTHER" id="PTHR30365">
    <property type="entry name" value="CYTOCHROME D UBIQUINOL OXIDASE"/>
    <property type="match status" value="1"/>
</dbReference>
<proteinExistence type="inferred from homology"/>
<keyword evidence="7 12" id="KW-0479">Metal-binding</keyword>
<evidence type="ECO:0000256" key="13">
    <source>
        <dbReference type="SAM" id="MobiDB-lite"/>
    </source>
</evidence>
<keyword evidence="3 12" id="KW-0813">Transport</keyword>
<evidence type="ECO:0000256" key="8">
    <source>
        <dbReference type="ARBA" id="ARBA00022982"/>
    </source>
</evidence>
<evidence type="ECO:0000256" key="12">
    <source>
        <dbReference type="PIRNR" id="PIRNR006446"/>
    </source>
</evidence>
<dbReference type="Proteomes" id="UP001589814">
    <property type="component" value="Unassembled WGS sequence"/>
</dbReference>
<feature type="transmembrane region" description="Helical" evidence="12">
    <location>
        <begin position="220"/>
        <end position="237"/>
    </location>
</feature>
<gene>
    <name evidence="14" type="ORF">ACFFHW_13740</name>
</gene>
<sequence length="468" mass="52250">MLGIDALDLARFQFAFTVSFHILFPAFSIGLASYLMVLEGLWLRTGNEVYHNLYRFWVRIFAVVFGLGVVSGVVMAYEFGTNWSGFAERAGDITGVLLTYEVLTAFFMEAGFLGIMLFGEGRVSRRLHFAATCLVAVGTLISMTWILMSNSWMQTPAGYELINGRFEPANWLAIMFNPSFPYRIVHMGLAAFISVGFVVGGVGAYHLLRNRRDQAARKMFSMAMWAILIALPVQIIAGDMHGLNTLEHQPAKVAAMEGHWHTEEGSGAMPLVLFALPDMENATNHFEIAVPYASSLILTHTLDGQIQGLSDWPRDEWPNVPLVFWSFRIMVGLGFAMLGIGLLGLYLRWKGRLFETRWFQRIAMTASPIGFIALLAGWVTTEAGRQPWVVYGMLRTADAVSHHGVGYMWTSLLGFMIVYAIIFGIGIYYMLKLIRSEPMDMVPDGGPGHDRQPKRPMSAAENSIDEQN</sequence>
<evidence type="ECO:0000256" key="7">
    <source>
        <dbReference type="ARBA" id="ARBA00022723"/>
    </source>
</evidence>
<dbReference type="InterPro" id="IPR002585">
    <property type="entry name" value="Cyt-d_ubiquinol_oxidase_su_1"/>
</dbReference>
<evidence type="ECO:0000256" key="3">
    <source>
        <dbReference type="ARBA" id="ARBA00022448"/>
    </source>
</evidence>
<evidence type="ECO:0000256" key="2">
    <source>
        <dbReference type="ARBA" id="ARBA00009819"/>
    </source>
</evidence>
<keyword evidence="11 12" id="KW-0472">Membrane</keyword>
<feature type="transmembrane region" description="Helical" evidence="12">
    <location>
        <begin position="129"/>
        <end position="148"/>
    </location>
</feature>
<dbReference type="RefSeq" id="WP_019951476.1">
    <property type="nucleotide sequence ID" value="NZ_JBHLVX010000050.1"/>
</dbReference>
<evidence type="ECO:0000256" key="4">
    <source>
        <dbReference type="ARBA" id="ARBA00022475"/>
    </source>
</evidence>
<reference evidence="14 15" key="1">
    <citation type="submission" date="2024-09" db="EMBL/GenBank/DDBJ databases">
        <authorList>
            <person name="Sun Q."/>
            <person name="Mori K."/>
        </authorList>
    </citation>
    <scope>NUCLEOTIDE SEQUENCE [LARGE SCALE GENOMIC DNA]</scope>
    <source>
        <strain evidence="14 15">CCM 7415</strain>
    </source>
</reference>
<feature type="transmembrane region" description="Helical" evidence="12">
    <location>
        <begin position="358"/>
        <end position="379"/>
    </location>
</feature>